<dbReference type="CDD" id="cd06170">
    <property type="entry name" value="LuxR_C_like"/>
    <property type="match status" value="1"/>
</dbReference>
<dbReference type="SUPFAM" id="SSF46894">
    <property type="entry name" value="C-terminal effector domain of the bipartite response regulators"/>
    <property type="match status" value="1"/>
</dbReference>
<comment type="caution">
    <text evidence="5">The sequence shown here is derived from an EMBL/GenBank/DDBJ whole genome shotgun (WGS) entry which is preliminary data.</text>
</comment>
<protein>
    <submittedName>
        <fullName evidence="5">DNA-binding response regulator</fullName>
    </submittedName>
</protein>
<evidence type="ECO:0000313" key="6">
    <source>
        <dbReference type="Proteomes" id="UP000602381"/>
    </source>
</evidence>
<dbReference type="GO" id="GO:0003677">
    <property type="term" value="F:DNA binding"/>
    <property type="evidence" value="ECO:0007669"/>
    <property type="project" value="UniProtKB-KW"/>
</dbReference>
<reference evidence="6" key="1">
    <citation type="journal article" date="2019" name="Int. J. Syst. Evol. Microbiol.">
        <title>The Global Catalogue of Microorganisms (GCM) 10K type strain sequencing project: providing services to taxonomists for standard genome sequencing and annotation.</title>
        <authorList>
            <consortium name="The Broad Institute Genomics Platform"/>
            <consortium name="The Broad Institute Genome Sequencing Center for Infectious Disease"/>
            <person name="Wu L."/>
            <person name="Ma J."/>
        </authorList>
    </citation>
    <scope>NUCLEOTIDE SEQUENCE [LARGE SCALE GENOMIC DNA]</scope>
    <source>
        <strain evidence="6">JCM 17843</strain>
    </source>
</reference>
<keyword evidence="1" id="KW-0805">Transcription regulation</keyword>
<dbReference type="InterPro" id="IPR016032">
    <property type="entry name" value="Sig_transdc_resp-reg_C-effctor"/>
</dbReference>
<dbReference type="SMART" id="SM00421">
    <property type="entry name" value="HTH_LUXR"/>
    <property type="match status" value="1"/>
</dbReference>
<name>A0ABQ2LB31_9PROT</name>
<dbReference type="Gene3D" id="1.10.10.10">
    <property type="entry name" value="Winged helix-like DNA-binding domain superfamily/Winged helix DNA-binding domain"/>
    <property type="match status" value="1"/>
</dbReference>
<dbReference type="InterPro" id="IPR000792">
    <property type="entry name" value="Tscrpt_reg_LuxR_C"/>
</dbReference>
<feature type="domain" description="HTH luxR-type" evidence="4">
    <location>
        <begin position="142"/>
        <end position="207"/>
    </location>
</feature>
<evidence type="ECO:0000259" key="4">
    <source>
        <dbReference type="PROSITE" id="PS50043"/>
    </source>
</evidence>
<dbReference type="Pfam" id="PF00196">
    <property type="entry name" value="GerE"/>
    <property type="match status" value="1"/>
</dbReference>
<keyword evidence="6" id="KW-1185">Reference proteome</keyword>
<evidence type="ECO:0000256" key="3">
    <source>
        <dbReference type="ARBA" id="ARBA00023163"/>
    </source>
</evidence>
<keyword evidence="2 5" id="KW-0238">DNA-binding</keyword>
<gene>
    <name evidence="5" type="ORF">GCM10007972_10060</name>
</gene>
<accession>A0ABQ2LB31</accession>
<dbReference type="RefSeq" id="WP_150005853.1">
    <property type="nucleotide sequence ID" value="NZ_BMOV01000003.1"/>
</dbReference>
<dbReference type="InterPro" id="IPR036388">
    <property type="entry name" value="WH-like_DNA-bd_sf"/>
</dbReference>
<dbReference type="PRINTS" id="PR00038">
    <property type="entry name" value="HTHLUXR"/>
</dbReference>
<dbReference type="PROSITE" id="PS50043">
    <property type="entry name" value="HTH_LUXR_2"/>
    <property type="match status" value="1"/>
</dbReference>
<dbReference type="Proteomes" id="UP000602381">
    <property type="component" value="Unassembled WGS sequence"/>
</dbReference>
<dbReference type="PANTHER" id="PTHR44688">
    <property type="entry name" value="DNA-BINDING TRANSCRIPTIONAL ACTIVATOR DEVR_DOSR"/>
    <property type="match status" value="1"/>
</dbReference>
<dbReference type="PANTHER" id="PTHR44688:SF16">
    <property type="entry name" value="DNA-BINDING TRANSCRIPTIONAL ACTIVATOR DEVR_DOSR"/>
    <property type="match status" value="1"/>
</dbReference>
<evidence type="ECO:0000256" key="2">
    <source>
        <dbReference type="ARBA" id="ARBA00023125"/>
    </source>
</evidence>
<sequence length="212" mass="23250">MSRALIIDGYELFRISLREILSATGQFDKIDEVASSGDFISAVTNDAPATLAVIHPCSIGLNESECLRLFRRVMPDAHIVVFRDKDTAETPTPPDKNITILPRDANSTDVRDAALGAYSRTGKQMGTAAPLSKYKGMGRWDQRSATEHLSKRQREIMAMVAEGMANKEIAHRIGIAEGTVKAHIHAVFRALGVNNRTQAVVRYGSALRHSGY</sequence>
<evidence type="ECO:0000313" key="5">
    <source>
        <dbReference type="EMBL" id="GGO09012.1"/>
    </source>
</evidence>
<dbReference type="EMBL" id="BMOV01000003">
    <property type="protein sequence ID" value="GGO09012.1"/>
    <property type="molecule type" value="Genomic_DNA"/>
</dbReference>
<organism evidence="5 6">
    <name type="scientific">Iodidimonas muriae</name>
    <dbReference type="NCBI Taxonomy" id="261467"/>
    <lineage>
        <taxon>Bacteria</taxon>
        <taxon>Pseudomonadati</taxon>
        <taxon>Pseudomonadota</taxon>
        <taxon>Alphaproteobacteria</taxon>
        <taxon>Iodidimonadales</taxon>
        <taxon>Iodidimonadaceae</taxon>
        <taxon>Iodidimonas</taxon>
    </lineage>
</organism>
<keyword evidence="3" id="KW-0804">Transcription</keyword>
<evidence type="ECO:0000256" key="1">
    <source>
        <dbReference type="ARBA" id="ARBA00023015"/>
    </source>
</evidence>
<proteinExistence type="predicted"/>